<feature type="domain" description="Bul1 C-terminal" evidence="2">
    <location>
        <begin position="429"/>
        <end position="533"/>
    </location>
</feature>
<dbReference type="InterPro" id="IPR007519">
    <property type="entry name" value="Bul1_N"/>
</dbReference>
<accession>A0A8J2T453</accession>
<evidence type="ECO:0000313" key="4">
    <source>
        <dbReference type="Proteomes" id="UP000019375"/>
    </source>
</evidence>
<reference evidence="4" key="1">
    <citation type="journal article" date="2013" name="Genome Announc.">
        <title>Genome sequence of the food spoilage yeast Zygosaccharomyces bailii CLIB 213(T).</title>
        <authorList>
            <person name="Galeote V."/>
            <person name="Bigey F."/>
            <person name="Devillers H."/>
            <person name="Neuveglise C."/>
            <person name="Dequin S."/>
        </authorList>
    </citation>
    <scope>NUCLEOTIDE SEQUENCE [LARGE SCALE GENOMIC DNA]</scope>
    <source>
        <strain evidence="4">CLIB 213 / ATCC 58445 / CBS 680 / CCRC 21525 / NBRC 1098 / NCYC 1416 / NRRL Y-2227</strain>
    </source>
</reference>
<evidence type="ECO:0000259" key="2">
    <source>
        <dbReference type="Pfam" id="PF04426"/>
    </source>
</evidence>
<proteinExistence type="predicted"/>
<feature type="domain" description="Bul1 N-terminal" evidence="1">
    <location>
        <begin position="62"/>
        <end position="339"/>
    </location>
</feature>
<evidence type="ECO:0000313" key="3">
    <source>
        <dbReference type="EMBL" id="CDF88763.1"/>
    </source>
</evidence>
<gene>
    <name evidence="3" type="ORF">BN860_01398g</name>
</gene>
<dbReference type="Pfam" id="PF04426">
    <property type="entry name" value="Bul1_C"/>
    <property type="match status" value="2"/>
</dbReference>
<dbReference type="Gene3D" id="2.60.40.640">
    <property type="match status" value="1"/>
</dbReference>
<sequence>MRSSKIENAVCGVSPSFNPRYVHSKYADPEIDPPSYDESEVATLRPATKRKLSLATICSGSEDTKTLANSELTIVDDARKLNTAQAPVMMELHLVKVSTQSDEKVESLKILNEYTCGDKVQGFVVVHNDSFKPVTFETISLTLEGYVVVVNGQTRSRSCRNILKMADTGTDYSGAQSFVAKTNVDCLPEDKVLQPNIKYKRYFEFKVPDRLLDSTCPNGEISHYGLPPSLGLDKHHKCFKYRDLMINNFLGYARANERGSPIWAADFAQDLSISYAVKAVLVGKGAQWQEDYIMQETEHFLRIIPSYITPITHIKGSGVETLGKVTKTFCKTTKDGKKAGEVDVEVCRVNEKEDYPIRDVAFVSQQLPYKIGTHPTLKDKLFCSPARHKKSYETSGLIVLRSEIPLLALPYRSPGLIAKDNVLACKSEHDRENRLEIQDLVADDERMSLKELQLEVTCVPSGTSTTQRLPHIKAVHAELICITGKSRNHISEDFSNSKSSDKTKNSTMDFLKDSHVPTVGSHEEIFDRHQEKGQSTGSEKLISIQSRSAEEDIRDLEVKIDHISDVFVNHSNNRKGLHKTNINVKDGWDFDGTQYKRQIFVSLEYSKNFRGTLVPNFISCMCFRSYYIRAIIKFDEGVGEAMVDVPVNIRNIFFE</sequence>
<organism evidence="3 4">
    <name type="scientific">Zygosaccharomyces bailii (strain CLIB 213 / ATCC 58445 / CBS 680 / BCRC 21525 / NBRC 1098 / NCYC 1416 / NRRL Y-2227)</name>
    <dbReference type="NCBI Taxonomy" id="1333698"/>
    <lineage>
        <taxon>Eukaryota</taxon>
        <taxon>Fungi</taxon>
        <taxon>Dikarya</taxon>
        <taxon>Ascomycota</taxon>
        <taxon>Saccharomycotina</taxon>
        <taxon>Saccharomycetes</taxon>
        <taxon>Saccharomycetales</taxon>
        <taxon>Saccharomycetaceae</taxon>
        <taxon>Zygosaccharomyces</taxon>
    </lineage>
</organism>
<dbReference type="InterPro" id="IPR039634">
    <property type="entry name" value="Bul1-like"/>
</dbReference>
<dbReference type="InterPro" id="IPR022794">
    <property type="entry name" value="Bul1_C"/>
</dbReference>
<keyword evidence="4" id="KW-1185">Reference proteome</keyword>
<dbReference type="PANTHER" id="PTHR31904">
    <property type="entry name" value="BYPASS OF STOP CODON PROTEIN 5-RELATED"/>
    <property type="match status" value="1"/>
</dbReference>
<evidence type="ECO:0000259" key="1">
    <source>
        <dbReference type="Pfam" id="PF04425"/>
    </source>
</evidence>
<name>A0A8J2T453_ZYGB2</name>
<protein>
    <submittedName>
        <fullName evidence="3">ZYBA0S03-01398g1_1</fullName>
    </submittedName>
</protein>
<dbReference type="Pfam" id="PF04425">
    <property type="entry name" value="Bul1_N"/>
    <property type="match status" value="1"/>
</dbReference>
<feature type="domain" description="Bul1 C-terminal" evidence="2">
    <location>
        <begin position="553"/>
        <end position="652"/>
    </location>
</feature>
<dbReference type="InterPro" id="IPR014752">
    <property type="entry name" value="Arrestin-like_C"/>
</dbReference>
<dbReference type="OrthoDB" id="2283785at2759"/>
<dbReference type="PANTHER" id="PTHR31904:SF1">
    <property type="entry name" value="BYPASS OF STOP CODON PROTEIN 5-RELATED"/>
    <property type="match status" value="1"/>
</dbReference>
<dbReference type="EMBL" id="HG316456">
    <property type="protein sequence ID" value="CDF88763.1"/>
    <property type="molecule type" value="Genomic_DNA"/>
</dbReference>
<dbReference type="AlphaFoldDB" id="A0A8J2T453"/>
<dbReference type="Proteomes" id="UP000019375">
    <property type="component" value="Unassembled WGS sequence"/>
</dbReference>